<dbReference type="EMBL" id="BARW01033711">
    <property type="protein sequence ID" value="GAJ12690.1"/>
    <property type="molecule type" value="Genomic_DNA"/>
</dbReference>
<dbReference type="InterPro" id="IPR011990">
    <property type="entry name" value="TPR-like_helical_dom_sf"/>
</dbReference>
<dbReference type="InterPro" id="IPR011717">
    <property type="entry name" value="TPR-4"/>
</dbReference>
<dbReference type="Pfam" id="PF13432">
    <property type="entry name" value="TPR_16"/>
    <property type="match status" value="2"/>
</dbReference>
<dbReference type="Pfam" id="PF13181">
    <property type="entry name" value="TPR_8"/>
    <property type="match status" value="1"/>
</dbReference>
<comment type="caution">
    <text evidence="3">The sequence shown here is derived from an EMBL/GenBank/DDBJ whole genome shotgun (WGS) entry which is preliminary data.</text>
</comment>
<dbReference type="SUPFAM" id="SSF48452">
    <property type="entry name" value="TPR-like"/>
    <property type="match status" value="1"/>
</dbReference>
<name>X1VSH6_9ZZZZ</name>
<dbReference type="PANTHER" id="PTHR44858">
    <property type="entry name" value="TETRATRICOPEPTIDE REPEAT PROTEIN 6"/>
    <property type="match status" value="1"/>
</dbReference>
<accession>X1VSH6</accession>
<dbReference type="Gene3D" id="1.25.40.10">
    <property type="entry name" value="Tetratricopeptide repeat domain"/>
    <property type="match status" value="1"/>
</dbReference>
<proteinExistence type="predicted"/>
<evidence type="ECO:0000256" key="2">
    <source>
        <dbReference type="ARBA" id="ARBA00022803"/>
    </source>
</evidence>
<feature type="non-terminal residue" evidence="3">
    <location>
        <position position="236"/>
    </location>
</feature>
<dbReference type="Pfam" id="PF07721">
    <property type="entry name" value="TPR_4"/>
    <property type="match status" value="1"/>
</dbReference>
<gene>
    <name evidence="3" type="ORF">S12H4_53029</name>
</gene>
<dbReference type="SMART" id="SM00028">
    <property type="entry name" value="TPR"/>
    <property type="match status" value="6"/>
</dbReference>
<feature type="non-terminal residue" evidence="3">
    <location>
        <position position="1"/>
    </location>
</feature>
<dbReference type="InterPro" id="IPR050498">
    <property type="entry name" value="Ycf3"/>
</dbReference>
<protein>
    <submittedName>
        <fullName evidence="3">Uncharacterized protein</fullName>
    </submittedName>
</protein>
<evidence type="ECO:0000313" key="3">
    <source>
        <dbReference type="EMBL" id="GAJ12690.1"/>
    </source>
</evidence>
<dbReference type="AlphaFoldDB" id="X1VSH6"/>
<dbReference type="PANTHER" id="PTHR44858:SF1">
    <property type="entry name" value="UDP-N-ACETYLGLUCOSAMINE--PEPTIDE N-ACETYLGLUCOSAMINYLTRANSFERASE SPINDLY-RELATED"/>
    <property type="match status" value="1"/>
</dbReference>
<organism evidence="3">
    <name type="scientific">marine sediment metagenome</name>
    <dbReference type="NCBI Taxonomy" id="412755"/>
    <lineage>
        <taxon>unclassified sequences</taxon>
        <taxon>metagenomes</taxon>
        <taxon>ecological metagenomes</taxon>
    </lineage>
</organism>
<keyword evidence="1" id="KW-0677">Repeat</keyword>
<dbReference type="InterPro" id="IPR019734">
    <property type="entry name" value="TPR_rpt"/>
</dbReference>
<dbReference type="SUPFAM" id="SSF81901">
    <property type="entry name" value="HCP-like"/>
    <property type="match status" value="1"/>
</dbReference>
<evidence type="ECO:0000256" key="1">
    <source>
        <dbReference type="ARBA" id="ARBA00022737"/>
    </source>
</evidence>
<sequence>GESEKTFEEAIEAYNKLLDLYPLHMTGNINLGLLYEELEEWDKASERYNVCIENKDETFYPYFNLATAYNAKGMYDEAEEILEFYIKNYTDNAPIHLYLSWTYYCQGKYDLALVEADKAFSLAPTDYYNLIAKGDIYLYTEDFVKAEKEYQKLLESDEKAAQLNGRALLKALYLMRGKFEESEEQVKQGLELAEKIGETGWEGGFHFFLGYSYLRTGNPEEALKEFDKIWSMAIEE</sequence>
<dbReference type="GO" id="GO:0042802">
    <property type="term" value="F:identical protein binding"/>
    <property type="evidence" value="ECO:0007669"/>
    <property type="project" value="InterPro"/>
</dbReference>
<keyword evidence="2" id="KW-0802">TPR repeat</keyword>
<reference evidence="3" key="1">
    <citation type="journal article" date="2014" name="Front. Microbiol.">
        <title>High frequency of phylogenetically diverse reductive dehalogenase-homologous genes in deep subseafloor sedimentary metagenomes.</title>
        <authorList>
            <person name="Kawai M."/>
            <person name="Futagami T."/>
            <person name="Toyoda A."/>
            <person name="Takaki Y."/>
            <person name="Nishi S."/>
            <person name="Hori S."/>
            <person name="Arai W."/>
            <person name="Tsubouchi T."/>
            <person name="Morono Y."/>
            <person name="Uchiyama I."/>
            <person name="Ito T."/>
            <person name="Fujiyama A."/>
            <person name="Inagaki F."/>
            <person name="Takami H."/>
        </authorList>
    </citation>
    <scope>NUCLEOTIDE SEQUENCE</scope>
    <source>
        <strain evidence="3">Expedition CK06-06</strain>
    </source>
</reference>